<evidence type="ECO:0000256" key="3">
    <source>
        <dbReference type="ARBA" id="ARBA00022989"/>
    </source>
</evidence>
<proteinExistence type="predicted"/>
<evidence type="ECO:0000313" key="11">
    <source>
        <dbReference type="Proteomes" id="UP000694843"/>
    </source>
</evidence>
<keyword evidence="6" id="KW-0325">Glycoprotein</keyword>
<dbReference type="Pfam" id="PF13895">
    <property type="entry name" value="Ig_2"/>
    <property type="match status" value="1"/>
</dbReference>
<accession>A0A979FHF3</accession>
<evidence type="ECO:0000256" key="2">
    <source>
        <dbReference type="ARBA" id="ARBA00022692"/>
    </source>
</evidence>
<dbReference type="PANTHER" id="PTHR11640">
    <property type="entry name" value="NEPHRIN"/>
    <property type="match status" value="1"/>
</dbReference>
<evidence type="ECO:0000256" key="1">
    <source>
        <dbReference type="ARBA" id="ARBA00004479"/>
    </source>
</evidence>
<dbReference type="Proteomes" id="UP000694843">
    <property type="component" value="Unplaced"/>
</dbReference>
<dbReference type="OrthoDB" id="6413693at2759"/>
<dbReference type="PROSITE" id="PS50835">
    <property type="entry name" value="IG_LIKE"/>
    <property type="match status" value="5"/>
</dbReference>
<dbReference type="InterPro" id="IPR003599">
    <property type="entry name" value="Ig_sub"/>
</dbReference>
<dbReference type="GO" id="GO:0005911">
    <property type="term" value="C:cell-cell junction"/>
    <property type="evidence" value="ECO:0007669"/>
    <property type="project" value="TreeGrafter"/>
</dbReference>
<evidence type="ECO:0000256" key="5">
    <source>
        <dbReference type="ARBA" id="ARBA00023157"/>
    </source>
</evidence>
<reference evidence="12" key="1">
    <citation type="submission" date="2025-08" db="UniProtKB">
        <authorList>
            <consortium name="RefSeq"/>
        </authorList>
    </citation>
    <scope>IDENTIFICATION</scope>
    <source>
        <tissue evidence="12">Whole organism</tissue>
    </source>
</reference>
<dbReference type="SMART" id="SM00409">
    <property type="entry name" value="IG"/>
    <property type="match status" value="5"/>
</dbReference>
<keyword evidence="4 9" id="KW-0472">Membrane</keyword>
<keyword evidence="5" id="KW-1015">Disulfide bond</keyword>
<dbReference type="PANTHER" id="PTHR11640:SF31">
    <property type="entry name" value="IRREGULAR CHIASM C-ROUGHEST PROTEIN-RELATED"/>
    <property type="match status" value="1"/>
</dbReference>
<dbReference type="InterPro" id="IPR007110">
    <property type="entry name" value="Ig-like_dom"/>
</dbReference>
<dbReference type="OMA" id="KMIGSHE"/>
<evidence type="ECO:0000259" key="10">
    <source>
        <dbReference type="PROSITE" id="PS50835"/>
    </source>
</evidence>
<evidence type="ECO:0000256" key="9">
    <source>
        <dbReference type="SAM" id="Phobius"/>
    </source>
</evidence>
<keyword evidence="3 9" id="KW-1133">Transmembrane helix</keyword>
<feature type="domain" description="Ig-like" evidence="10">
    <location>
        <begin position="459"/>
        <end position="554"/>
    </location>
</feature>
<dbReference type="InterPro" id="IPR013106">
    <property type="entry name" value="Ig_V-set"/>
</dbReference>
<evidence type="ECO:0000313" key="12">
    <source>
        <dbReference type="RefSeq" id="XP_047736373.1"/>
    </source>
</evidence>
<feature type="compositionally biased region" description="Polar residues" evidence="8">
    <location>
        <begin position="837"/>
        <end position="855"/>
    </location>
</feature>
<dbReference type="GO" id="GO:0005886">
    <property type="term" value="C:plasma membrane"/>
    <property type="evidence" value="ECO:0007669"/>
    <property type="project" value="TreeGrafter"/>
</dbReference>
<feature type="compositionally biased region" description="Polar residues" evidence="8">
    <location>
        <begin position="607"/>
        <end position="620"/>
    </location>
</feature>
<dbReference type="AlphaFoldDB" id="A0A979FHF3"/>
<evidence type="ECO:0000256" key="7">
    <source>
        <dbReference type="ARBA" id="ARBA00023319"/>
    </source>
</evidence>
<dbReference type="InterPro" id="IPR013098">
    <property type="entry name" value="Ig_I-set"/>
</dbReference>
<dbReference type="RefSeq" id="XP_047736373.1">
    <property type="nucleotide sequence ID" value="XM_047880417.1"/>
</dbReference>
<protein>
    <submittedName>
        <fullName evidence="12">Irregular chiasm C-roughest protein-like</fullName>
    </submittedName>
</protein>
<dbReference type="InterPro" id="IPR036179">
    <property type="entry name" value="Ig-like_dom_sf"/>
</dbReference>
<feature type="domain" description="Ig-like" evidence="10">
    <location>
        <begin position="188"/>
        <end position="279"/>
    </location>
</feature>
<keyword evidence="7" id="KW-0393">Immunoglobulin domain</keyword>
<feature type="domain" description="Ig-like" evidence="10">
    <location>
        <begin position="290"/>
        <end position="368"/>
    </location>
</feature>
<dbReference type="InterPro" id="IPR051275">
    <property type="entry name" value="Cell_adhesion_signaling"/>
</dbReference>
<evidence type="ECO:0000256" key="8">
    <source>
        <dbReference type="SAM" id="MobiDB-lite"/>
    </source>
</evidence>
<name>A0A979FHF3_HYAAZ</name>
<dbReference type="InterPro" id="IPR003598">
    <property type="entry name" value="Ig_sub2"/>
</dbReference>
<keyword evidence="11" id="KW-1185">Reference proteome</keyword>
<dbReference type="SMART" id="SM00406">
    <property type="entry name" value="IGv"/>
    <property type="match status" value="2"/>
</dbReference>
<feature type="transmembrane region" description="Helical" evidence="9">
    <location>
        <begin position="50"/>
        <end position="68"/>
    </location>
</feature>
<keyword evidence="2 9" id="KW-0812">Transmembrane</keyword>
<sequence length="885" mass="94465">MTDSEPEPSLFSSHKLEDAHHRLVYPSSEPRLFFPPKFAAQSSFRTPSTLAHLLLACWLAFLLVGGISGSRIGRGSDNVTGQRFANQPSPQTAVIGSTVVLPCRVINMIGELQWTRDDFGLGNERELTAFKRYKMIGSHEEGDYSLRISPVTLEDDAEFQCQVTGVGDVAGVRSQSAKLTVYVPPERPEISQGAVVTSTAGAGVQIDCVSRGGKPAAEIQWLDGAGREFRDGVEYTTDLLEDNHRQDAKSSLSFVATKEHHNAIVTCTASNPAINQPLSTQVRMEVSYPPEVTITHSSSGYKEGDTATLNCQASANPALLTFRWYRGDKLVSNQNSTQLVIENVSRKNNIEDITCEVSNEVGSSRKISRLSVHYGPSFVSDPEDAFADLGENVTLNCEVDSNPEATIVWVGQQKQTVAGRGAALRLEASAETIGNYLCIAKVEGFPEISGTVGLFLKGPPGVRAEPLQWGATGDTVTVDCYVTSASPRSVTVSWSKFGSKVDLVPGRYEELEEVTALGLRHSLIIRNAKAEDFGTYNCSVQNAFGSGTIEIVLDKRKGMPILLIIGGAVLGIVFIMAIAIGIIIYGRASAAKQNAAKSNGGLPEKTVSLQIGDHSSNGNDSDFKVELENRTGSSLSNCKDTADLERWDKDAVSNAGSATLTGGNGSVNGRHLPPIVSSPNNAPTPPSYHLTTSSPSYLYPEGYPRIPLKQNGHVLSNGGALSYANYADHNSLGGQKHGVITSGFSSVGLGGAFSNAGPTYSQGPLVTSSQQNLFPSYADYDISRDNIDGSPSFTHSYPNGYNNQSLGCSTLPLGLHLTSRNNMNNGNNVPPVPNPPTSASISEHVNSTCSPSSATIPRLGIPVDPSQYIMPPRTQVMQGALATHV</sequence>
<dbReference type="Pfam" id="PF13927">
    <property type="entry name" value="Ig_3"/>
    <property type="match status" value="2"/>
</dbReference>
<feature type="domain" description="Ig-like" evidence="10">
    <location>
        <begin position="82"/>
        <end position="180"/>
    </location>
</feature>
<dbReference type="KEGG" id="hazt:108668897"/>
<comment type="subcellular location">
    <subcellularLocation>
        <location evidence="1">Membrane</location>
        <topology evidence="1">Single-pass type I membrane protein</topology>
    </subcellularLocation>
</comment>
<feature type="domain" description="Ig-like" evidence="10">
    <location>
        <begin position="376"/>
        <end position="449"/>
    </location>
</feature>
<dbReference type="Gene3D" id="2.60.40.10">
    <property type="entry name" value="Immunoglobulins"/>
    <property type="match status" value="5"/>
</dbReference>
<dbReference type="InterPro" id="IPR013162">
    <property type="entry name" value="CD80_C2-set"/>
</dbReference>
<gene>
    <name evidence="12" type="primary">LOC108668897</name>
</gene>
<dbReference type="Pfam" id="PF08205">
    <property type="entry name" value="C2-set_2"/>
    <property type="match status" value="1"/>
</dbReference>
<dbReference type="Pfam" id="PF07679">
    <property type="entry name" value="I-set"/>
    <property type="match status" value="1"/>
</dbReference>
<evidence type="ECO:0000256" key="4">
    <source>
        <dbReference type="ARBA" id="ARBA00023136"/>
    </source>
</evidence>
<dbReference type="SMART" id="SM00408">
    <property type="entry name" value="IGc2"/>
    <property type="match status" value="5"/>
</dbReference>
<dbReference type="SUPFAM" id="SSF48726">
    <property type="entry name" value="Immunoglobulin"/>
    <property type="match status" value="4"/>
</dbReference>
<dbReference type="GO" id="GO:0050839">
    <property type="term" value="F:cell adhesion molecule binding"/>
    <property type="evidence" value="ECO:0007669"/>
    <property type="project" value="TreeGrafter"/>
</dbReference>
<feature type="region of interest" description="Disordered" evidence="8">
    <location>
        <begin position="596"/>
        <end position="622"/>
    </location>
</feature>
<dbReference type="InterPro" id="IPR013783">
    <property type="entry name" value="Ig-like_fold"/>
</dbReference>
<organism evidence="11 12">
    <name type="scientific">Hyalella azteca</name>
    <name type="common">Amphipod</name>
    <dbReference type="NCBI Taxonomy" id="294128"/>
    <lineage>
        <taxon>Eukaryota</taxon>
        <taxon>Metazoa</taxon>
        <taxon>Ecdysozoa</taxon>
        <taxon>Arthropoda</taxon>
        <taxon>Crustacea</taxon>
        <taxon>Multicrustacea</taxon>
        <taxon>Malacostraca</taxon>
        <taxon>Eumalacostraca</taxon>
        <taxon>Peracarida</taxon>
        <taxon>Amphipoda</taxon>
        <taxon>Senticaudata</taxon>
        <taxon>Talitrida</taxon>
        <taxon>Talitroidea</taxon>
        <taxon>Hyalellidae</taxon>
        <taxon>Hyalella</taxon>
    </lineage>
</organism>
<feature type="region of interest" description="Disordered" evidence="8">
    <location>
        <begin position="837"/>
        <end position="857"/>
    </location>
</feature>
<dbReference type="GeneID" id="108668897"/>
<dbReference type="GO" id="GO:0098609">
    <property type="term" value="P:cell-cell adhesion"/>
    <property type="evidence" value="ECO:0007669"/>
    <property type="project" value="TreeGrafter"/>
</dbReference>
<evidence type="ECO:0000256" key="6">
    <source>
        <dbReference type="ARBA" id="ARBA00023180"/>
    </source>
</evidence>
<feature type="transmembrane region" description="Helical" evidence="9">
    <location>
        <begin position="561"/>
        <end position="585"/>
    </location>
</feature>